<keyword evidence="3" id="KW-1133">Transmembrane helix</keyword>
<evidence type="ECO:0000313" key="4">
    <source>
        <dbReference type="EMBL" id="KAG8064619.1"/>
    </source>
</evidence>
<evidence type="ECO:0000256" key="1">
    <source>
        <dbReference type="ARBA" id="ARBA00022737"/>
    </source>
</evidence>
<keyword evidence="5" id="KW-1185">Reference proteome</keyword>
<name>A0A8J5SED0_ZIZPA</name>
<dbReference type="EMBL" id="JAAALK010000285">
    <property type="protein sequence ID" value="KAG8064617.1"/>
    <property type="molecule type" value="Genomic_DNA"/>
</dbReference>
<dbReference type="Proteomes" id="UP000729402">
    <property type="component" value="Unassembled WGS sequence"/>
</dbReference>
<organism evidence="4 5">
    <name type="scientific">Zizania palustris</name>
    <name type="common">Northern wild rice</name>
    <dbReference type="NCBI Taxonomy" id="103762"/>
    <lineage>
        <taxon>Eukaryota</taxon>
        <taxon>Viridiplantae</taxon>
        <taxon>Streptophyta</taxon>
        <taxon>Embryophyta</taxon>
        <taxon>Tracheophyta</taxon>
        <taxon>Spermatophyta</taxon>
        <taxon>Magnoliopsida</taxon>
        <taxon>Liliopsida</taxon>
        <taxon>Poales</taxon>
        <taxon>Poaceae</taxon>
        <taxon>BOP clade</taxon>
        <taxon>Oryzoideae</taxon>
        <taxon>Oryzeae</taxon>
        <taxon>Zizaniinae</taxon>
        <taxon>Zizania</taxon>
    </lineage>
</organism>
<evidence type="ECO:0000256" key="2">
    <source>
        <dbReference type="ARBA" id="ARBA00023122"/>
    </source>
</evidence>
<keyword evidence="3" id="KW-0472">Membrane</keyword>
<dbReference type="EMBL" id="JAAALK010000285">
    <property type="protein sequence ID" value="KAG8064619.1"/>
    <property type="molecule type" value="Genomic_DNA"/>
</dbReference>
<sequence>MLTRIVGLFNNLAVENIAGFKLLLTSDLMLKHRYFTALWYRVVLATTAAAICAYIAPGSGIPGVKAYLNGVDNNIHSQLNIRFNTWSFSWICTWKGSDRSGRLAAAFHTPIGVVIIALEEAASWWRSALLWRTFFTTAVVADLLLC</sequence>
<reference evidence="4" key="2">
    <citation type="submission" date="2021-02" db="EMBL/GenBank/DDBJ databases">
        <authorList>
            <person name="Kimball J.A."/>
            <person name="Haas M.W."/>
            <person name="Macchietto M."/>
            <person name="Kono T."/>
            <person name="Duquette J."/>
            <person name="Shao M."/>
        </authorList>
    </citation>
    <scope>NUCLEOTIDE SEQUENCE</scope>
    <source>
        <tissue evidence="4">Fresh leaf tissue</tissue>
    </source>
</reference>
<evidence type="ECO:0000256" key="3">
    <source>
        <dbReference type="SAM" id="Phobius"/>
    </source>
</evidence>
<proteinExistence type="predicted"/>
<dbReference type="PANTHER" id="PTHR11689">
    <property type="entry name" value="CHLORIDE CHANNEL PROTEIN CLC FAMILY MEMBER"/>
    <property type="match status" value="1"/>
</dbReference>
<dbReference type="GO" id="GO:0009705">
    <property type="term" value="C:plant-type vacuole membrane"/>
    <property type="evidence" value="ECO:0007669"/>
    <property type="project" value="TreeGrafter"/>
</dbReference>
<dbReference type="AlphaFoldDB" id="A0A8J5SED0"/>
<comment type="caution">
    <text evidence="4">The sequence shown here is derived from an EMBL/GenBank/DDBJ whole genome shotgun (WGS) entry which is preliminary data.</text>
</comment>
<feature type="transmembrane region" description="Helical" evidence="3">
    <location>
        <begin position="38"/>
        <end position="56"/>
    </location>
</feature>
<protein>
    <submittedName>
        <fullName evidence="4">Uncharacterized protein</fullName>
    </submittedName>
</protein>
<keyword evidence="1" id="KW-0677">Repeat</keyword>
<dbReference type="GO" id="GO:0015108">
    <property type="term" value="F:chloride transmembrane transporter activity"/>
    <property type="evidence" value="ECO:0007669"/>
    <property type="project" value="TreeGrafter"/>
</dbReference>
<accession>A0A8J5SED0</accession>
<evidence type="ECO:0000313" key="5">
    <source>
        <dbReference type="Proteomes" id="UP000729402"/>
    </source>
</evidence>
<gene>
    <name evidence="4" type="ORF">GUJ93_ZPchr0004g38837</name>
</gene>
<keyword evidence="2" id="KW-0129">CBS domain</keyword>
<dbReference type="InterPro" id="IPR051280">
    <property type="entry name" value="Cl-channel/antiporter"/>
</dbReference>
<reference evidence="4" key="1">
    <citation type="journal article" date="2021" name="bioRxiv">
        <title>Whole Genome Assembly and Annotation of Northern Wild Rice, Zizania palustris L., Supports a Whole Genome Duplication in the Zizania Genus.</title>
        <authorList>
            <person name="Haas M."/>
            <person name="Kono T."/>
            <person name="Macchietto M."/>
            <person name="Millas R."/>
            <person name="McGilp L."/>
            <person name="Shao M."/>
            <person name="Duquette J."/>
            <person name="Hirsch C.N."/>
            <person name="Kimball J."/>
        </authorList>
    </citation>
    <scope>NUCLEOTIDE SEQUENCE</scope>
    <source>
        <tissue evidence="4">Fresh leaf tissue</tissue>
    </source>
</reference>
<dbReference type="PANTHER" id="PTHR11689:SF144">
    <property type="entry name" value="CHLORIDE CHANNEL PROTEIN"/>
    <property type="match status" value="1"/>
</dbReference>
<dbReference type="OrthoDB" id="1746149at2759"/>
<keyword evidence="3" id="KW-0812">Transmembrane</keyword>